<dbReference type="SMART" id="SM00177">
    <property type="entry name" value="ARF"/>
    <property type="match status" value="1"/>
</dbReference>
<dbReference type="Gene3D" id="3.40.50.300">
    <property type="entry name" value="P-loop containing nucleotide triphosphate hydrolases"/>
    <property type="match status" value="1"/>
</dbReference>
<dbReference type="GO" id="GO:0003924">
    <property type="term" value="F:GTPase activity"/>
    <property type="evidence" value="ECO:0007669"/>
    <property type="project" value="InterPro"/>
</dbReference>
<evidence type="ECO:0000313" key="6">
    <source>
        <dbReference type="RefSeq" id="XP_022089458.1"/>
    </source>
</evidence>
<proteinExistence type="predicted"/>
<protein>
    <submittedName>
        <fullName evidence="6">ADP-ribosylation factor-like protein 16 isoform X2</fullName>
    </submittedName>
</protein>
<dbReference type="InterPro" id="IPR027417">
    <property type="entry name" value="P-loop_NTPase"/>
</dbReference>
<dbReference type="PANTHER" id="PTHR46688">
    <property type="entry name" value="ADP-RIBOSYLATION FACTOR-LIKE PROTEIN 16"/>
    <property type="match status" value="1"/>
</dbReference>
<feature type="binding site" evidence="3">
    <location>
        <begin position="118"/>
        <end position="121"/>
    </location>
    <ligand>
        <name>GTP</name>
        <dbReference type="ChEBI" id="CHEBI:37565"/>
    </ligand>
</feature>
<evidence type="ECO:0000256" key="1">
    <source>
        <dbReference type="ARBA" id="ARBA00022741"/>
    </source>
</evidence>
<dbReference type="InterPro" id="IPR006689">
    <property type="entry name" value="Small_GTPase_ARF/SAR"/>
</dbReference>
<evidence type="ECO:0000256" key="2">
    <source>
        <dbReference type="ARBA" id="ARBA00023134"/>
    </source>
</evidence>
<dbReference type="RefSeq" id="XP_022089458.1">
    <property type="nucleotide sequence ID" value="XM_022233766.1"/>
</dbReference>
<feature type="binding site" evidence="4">
    <location>
        <position position="41"/>
    </location>
    <ligand>
        <name>Mg(2+)</name>
        <dbReference type="ChEBI" id="CHEBI:18420"/>
    </ligand>
</feature>
<dbReference type="GeneID" id="110978631"/>
<dbReference type="PANTHER" id="PTHR46688:SF1">
    <property type="entry name" value="ADP-RIBOSYLATION FACTOR-LIKE PROTEIN 16"/>
    <property type="match status" value="1"/>
</dbReference>
<dbReference type="PROSITE" id="PS51417">
    <property type="entry name" value="ARF"/>
    <property type="match status" value="1"/>
</dbReference>
<feature type="binding site" evidence="4">
    <location>
        <position position="13"/>
    </location>
    <ligand>
        <name>Mg(2+)</name>
        <dbReference type="ChEBI" id="CHEBI:18420"/>
    </ligand>
</feature>
<dbReference type="OMA" id="ETTFSMP"/>
<evidence type="ECO:0000313" key="5">
    <source>
        <dbReference type="Proteomes" id="UP000694845"/>
    </source>
</evidence>
<accession>A0A8B7Y8A6</accession>
<keyword evidence="2 3" id="KW-0342">GTP-binding</keyword>
<keyword evidence="5" id="KW-1185">Reference proteome</keyword>
<dbReference type="OrthoDB" id="365445at2759"/>
<reference evidence="6" key="1">
    <citation type="submission" date="2025-08" db="UniProtKB">
        <authorList>
            <consortium name="RefSeq"/>
        </authorList>
    </citation>
    <scope>IDENTIFICATION</scope>
</reference>
<keyword evidence="4" id="KW-0460">Magnesium</keyword>
<dbReference type="Pfam" id="PF00025">
    <property type="entry name" value="Arf"/>
    <property type="match status" value="1"/>
</dbReference>
<evidence type="ECO:0000256" key="3">
    <source>
        <dbReference type="PIRSR" id="PIRSR606689-1"/>
    </source>
</evidence>
<sequence>MCLIIGMTGVGKTLLLKRLQNYSSKGSFTSESEDNPSTIPTVGTNLVNVNVSKRNEVTIRELGGAMAPIWYNYFSDCSALMFVIDASNPCQVSASCIQLLTTLQSEKMQKVNVLILLNKVDLQLTVPLGELRYLLRLDDLINTAPQPITVLEISAKDGQGLSDVIKWLAANSKGGR</sequence>
<feature type="binding site" evidence="3">
    <location>
        <begin position="6"/>
        <end position="13"/>
    </location>
    <ligand>
        <name>GTP</name>
        <dbReference type="ChEBI" id="CHEBI:37565"/>
    </ligand>
</feature>
<gene>
    <name evidence="6" type="primary">LOC110978631</name>
</gene>
<organism evidence="5 6">
    <name type="scientific">Acanthaster planci</name>
    <name type="common">Crown-of-thorns starfish</name>
    <dbReference type="NCBI Taxonomy" id="133434"/>
    <lineage>
        <taxon>Eukaryota</taxon>
        <taxon>Metazoa</taxon>
        <taxon>Echinodermata</taxon>
        <taxon>Eleutherozoa</taxon>
        <taxon>Asterozoa</taxon>
        <taxon>Asteroidea</taxon>
        <taxon>Valvatacea</taxon>
        <taxon>Valvatida</taxon>
        <taxon>Acanthasteridae</taxon>
        <taxon>Acanthaster</taxon>
    </lineage>
</organism>
<dbReference type="Proteomes" id="UP000694845">
    <property type="component" value="Unplaced"/>
</dbReference>
<feature type="binding site" evidence="3">
    <location>
        <position position="64"/>
    </location>
    <ligand>
        <name>GTP</name>
        <dbReference type="ChEBI" id="CHEBI:37565"/>
    </ligand>
</feature>
<dbReference type="GO" id="GO:0046872">
    <property type="term" value="F:metal ion binding"/>
    <property type="evidence" value="ECO:0007669"/>
    <property type="project" value="UniProtKB-KW"/>
</dbReference>
<dbReference type="AlphaFoldDB" id="A0A8B7Y8A6"/>
<evidence type="ECO:0000256" key="4">
    <source>
        <dbReference type="PIRSR" id="PIRSR606689-2"/>
    </source>
</evidence>
<keyword evidence="4" id="KW-0479">Metal-binding</keyword>
<dbReference type="GO" id="GO:0005525">
    <property type="term" value="F:GTP binding"/>
    <property type="evidence" value="ECO:0007669"/>
    <property type="project" value="UniProtKB-KW"/>
</dbReference>
<name>A0A8B7Y8A6_ACAPL</name>
<dbReference type="CTD" id="339231"/>
<dbReference type="SUPFAM" id="SSF52540">
    <property type="entry name" value="P-loop containing nucleoside triphosphate hydrolases"/>
    <property type="match status" value="1"/>
</dbReference>
<keyword evidence="1 3" id="KW-0547">Nucleotide-binding</keyword>